<evidence type="ECO:0000313" key="2">
    <source>
        <dbReference type="EMBL" id="OGG07129.1"/>
    </source>
</evidence>
<evidence type="ECO:0008006" key="4">
    <source>
        <dbReference type="Google" id="ProtNLM"/>
    </source>
</evidence>
<feature type="transmembrane region" description="Helical" evidence="1">
    <location>
        <begin position="286"/>
        <end position="305"/>
    </location>
</feature>
<name>A0A1F5Z3U2_9BACT</name>
<evidence type="ECO:0000256" key="1">
    <source>
        <dbReference type="SAM" id="Phobius"/>
    </source>
</evidence>
<feature type="transmembrane region" description="Helical" evidence="1">
    <location>
        <begin position="83"/>
        <end position="101"/>
    </location>
</feature>
<reference evidence="2 3" key="1">
    <citation type="journal article" date="2016" name="Nat. Commun.">
        <title>Thousands of microbial genomes shed light on interconnected biogeochemical processes in an aquifer system.</title>
        <authorList>
            <person name="Anantharaman K."/>
            <person name="Brown C.T."/>
            <person name="Hug L.A."/>
            <person name="Sharon I."/>
            <person name="Castelle C.J."/>
            <person name="Probst A.J."/>
            <person name="Thomas B.C."/>
            <person name="Singh A."/>
            <person name="Wilkins M.J."/>
            <person name="Karaoz U."/>
            <person name="Brodie E.L."/>
            <person name="Williams K.H."/>
            <person name="Hubbard S.S."/>
            <person name="Banfield J.F."/>
        </authorList>
    </citation>
    <scope>NUCLEOTIDE SEQUENCE [LARGE SCALE GENOMIC DNA]</scope>
</reference>
<dbReference type="Proteomes" id="UP000178681">
    <property type="component" value="Unassembled WGS sequence"/>
</dbReference>
<keyword evidence="1" id="KW-1133">Transmembrane helix</keyword>
<dbReference type="EMBL" id="MFJG01000015">
    <property type="protein sequence ID" value="OGG07129.1"/>
    <property type="molecule type" value="Genomic_DNA"/>
</dbReference>
<accession>A0A1F5Z3U2</accession>
<dbReference type="AlphaFoldDB" id="A0A1F5Z3U2"/>
<keyword evidence="1" id="KW-0472">Membrane</keyword>
<feature type="transmembrane region" description="Helical" evidence="1">
    <location>
        <begin position="201"/>
        <end position="218"/>
    </location>
</feature>
<feature type="transmembrane region" description="Helical" evidence="1">
    <location>
        <begin position="258"/>
        <end position="279"/>
    </location>
</feature>
<comment type="caution">
    <text evidence="2">The sequence shown here is derived from an EMBL/GenBank/DDBJ whole genome shotgun (WGS) entry which is preliminary data.</text>
</comment>
<evidence type="ECO:0000313" key="3">
    <source>
        <dbReference type="Proteomes" id="UP000178681"/>
    </source>
</evidence>
<gene>
    <name evidence="2" type="ORF">A2872_02915</name>
</gene>
<sequence length="508" mass="57068">MAKIVTVFVILLALIIGLYGWQDHVVWGFDQSRDAFEAANIWQKFDIKLLGPSSDIPGVFHGPLWYYFLAPLYFFTGGNPNPVSFIFAGTLFLSAILVWILSQKLFKNRLVSGMAVSLYVLAPLFQSYTRWMSNPMLALFIAPAIMIFMWEYFQKRSPALAGIIGLLFGLLIQSDVAFGILLLLLPLYFLAFKLRAKLSDAAAFIGGLAIGVGTFIIADFKFNGRMTVSLLNFLVKGNESTIPASGVLLQLFDRLSDFLSFTVLPFPKLLIIILVFVFIRKLNLAAKPVIFLLIWLVNIIIFQLFSTGISGSGFVFAPSLAVLVILATSVLSKYKWLVLIIFAAQFGLNLKWLNTGYSPVSVQRGVTLTAEEKIIDYTYQESKGEPFIIVGLTNPLYINTNWAYLYEFYGQKKYGYLPFWAGKSQKGYLGNLPDKTFDTKWRFLILEQTAGIPDIYVTKTIYEEDLLSDVVEVKKFSGLTVQKRQFHPDKGPVEIPEALKLAPKILAE</sequence>
<organism evidence="2 3">
    <name type="scientific">Candidatus Gottesmanbacteria bacterium RIFCSPHIGHO2_01_FULL_42_12</name>
    <dbReference type="NCBI Taxonomy" id="1798377"/>
    <lineage>
        <taxon>Bacteria</taxon>
        <taxon>Candidatus Gottesmaniibacteriota</taxon>
    </lineage>
</organism>
<feature type="transmembrane region" description="Helical" evidence="1">
    <location>
        <begin position="160"/>
        <end position="189"/>
    </location>
</feature>
<feature type="transmembrane region" description="Helical" evidence="1">
    <location>
        <begin position="135"/>
        <end position="153"/>
    </location>
</feature>
<proteinExistence type="predicted"/>
<keyword evidence="1" id="KW-0812">Transmembrane</keyword>
<feature type="transmembrane region" description="Helical" evidence="1">
    <location>
        <begin position="110"/>
        <end position="129"/>
    </location>
</feature>
<dbReference type="STRING" id="1798377.A2872_02915"/>
<protein>
    <recommendedName>
        <fullName evidence="4">Glycosyltransferase RgtA/B/C/D-like domain-containing protein</fullName>
    </recommendedName>
</protein>